<accession>A0A3M7QPS2</accession>
<gene>
    <name evidence="3" type="ORF">BpHYR1_038017</name>
</gene>
<evidence type="ECO:0000256" key="1">
    <source>
        <dbReference type="SAM" id="MobiDB-lite"/>
    </source>
</evidence>
<dbReference type="Pfam" id="PF00350">
    <property type="entry name" value="Dynamin_N"/>
    <property type="match status" value="1"/>
</dbReference>
<feature type="compositionally biased region" description="Basic residues" evidence="1">
    <location>
        <begin position="666"/>
        <end position="679"/>
    </location>
</feature>
<name>A0A3M7QPS2_BRAPC</name>
<dbReference type="Proteomes" id="UP000276133">
    <property type="component" value="Unassembled WGS sequence"/>
</dbReference>
<keyword evidence="4" id="KW-1185">Reference proteome</keyword>
<dbReference type="AlphaFoldDB" id="A0A3M7QPS2"/>
<dbReference type="EMBL" id="REGN01005458">
    <property type="protein sequence ID" value="RNA13273.1"/>
    <property type="molecule type" value="Genomic_DNA"/>
</dbReference>
<dbReference type="InterPro" id="IPR045063">
    <property type="entry name" value="Dynamin_N"/>
</dbReference>
<feature type="domain" description="Dynamin N-terminal" evidence="2">
    <location>
        <begin position="63"/>
        <end position="242"/>
    </location>
</feature>
<evidence type="ECO:0000259" key="2">
    <source>
        <dbReference type="Pfam" id="PF00350"/>
    </source>
</evidence>
<evidence type="ECO:0000313" key="3">
    <source>
        <dbReference type="EMBL" id="RNA13273.1"/>
    </source>
</evidence>
<sequence length="832" mass="96499">MSDLNSLEKSLVLLEQALSASKQLLDKSFPQNSDIDLRKKYTEIKIDLDDQLKRIRKKDFEMAAVGKEKSGKSSLLNAWIGFDLLPTDDKRCTYTTTEIRSCSTRNDQKYSIEYFTKDEFNELNSQDLESLASKGYGSLLHKERKEIEALKGQIDSYLGRPKVTQNFYSFDQVIYELRSAIADPGHARAVRKICIWTPLLSKHENVVLYDVPGYDSPLTLHKEQTKHKIAHVDSILFASPFRYPSLNDCEIEILELSDKSDYFIDIKDKIVVALTNCDAASSRSQFNKLLHENREAWKLKLVPENRIVPVCSIVEKANLDQPELIKAMNNLKELNGGDSGMSTLKQTVNECINGLKYKISSQRYLEIKSKLNKFFILLKERVKQKFNVDENTKLNELDDDCDAKKKCIEWWAQQWKSIHKNFQKFFYSKIKPNASPDDPSYLNEDDVQFKEIYTQEIDDAFQNLIIHDTEALKLIYNSVVHSKIMAPKYGNIEIRKEFAGEAMLCIGKLTQSLNNFSWRLIEKMIAWMQEEMWNIPEIRTEMIGKNENMTSSLIQCSFDALIKRLARPATDIFLRFPRSRVERLKVIKEFQMELVVMDNFMIDGRLSNRGLYQFLANGKHAKFVFELNHDQVYHTSENSPNDVFDSRSLVKANSIDNLSQENEAGKKKKRTNFLKKRKEKSQANEDTMSIASNSSNTFYLEDLSKTNNPFERLVFSPDAENFEQVRREIKEDFGEFLECLKNSIFYGSGIQRYYNSELENMRRKFIDLEVNSGTWYFYIDKYVNKPNSMIKIPVPVSADESNGKAFMIKTLQEMNKFINVVDNHSTADATSF</sequence>
<dbReference type="OrthoDB" id="10044444at2759"/>
<dbReference type="Gene3D" id="3.40.50.300">
    <property type="entry name" value="P-loop containing nucleotide triphosphate hydrolases"/>
    <property type="match status" value="1"/>
</dbReference>
<evidence type="ECO:0000313" key="4">
    <source>
        <dbReference type="Proteomes" id="UP000276133"/>
    </source>
</evidence>
<feature type="region of interest" description="Disordered" evidence="1">
    <location>
        <begin position="660"/>
        <end position="686"/>
    </location>
</feature>
<proteinExistence type="predicted"/>
<organism evidence="3 4">
    <name type="scientific">Brachionus plicatilis</name>
    <name type="common">Marine rotifer</name>
    <name type="synonym">Brachionus muelleri</name>
    <dbReference type="NCBI Taxonomy" id="10195"/>
    <lineage>
        <taxon>Eukaryota</taxon>
        <taxon>Metazoa</taxon>
        <taxon>Spiralia</taxon>
        <taxon>Gnathifera</taxon>
        <taxon>Rotifera</taxon>
        <taxon>Eurotatoria</taxon>
        <taxon>Monogononta</taxon>
        <taxon>Pseudotrocha</taxon>
        <taxon>Ploima</taxon>
        <taxon>Brachionidae</taxon>
        <taxon>Brachionus</taxon>
    </lineage>
</organism>
<dbReference type="SUPFAM" id="SSF52540">
    <property type="entry name" value="P-loop containing nucleoside triphosphate hydrolases"/>
    <property type="match status" value="1"/>
</dbReference>
<dbReference type="InterPro" id="IPR027417">
    <property type="entry name" value="P-loop_NTPase"/>
</dbReference>
<comment type="caution">
    <text evidence="3">The sequence shown here is derived from an EMBL/GenBank/DDBJ whole genome shotgun (WGS) entry which is preliminary data.</text>
</comment>
<reference evidence="3 4" key="1">
    <citation type="journal article" date="2018" name="Sci. Rep.">
        <title>Genomic signatures of local adaptation to the degree of environmental predictability in rotifers.</title>
        <authorList>
            <person name="Franch-Gras L."/>
            <person name="Hahn C."/>
            <person name="Garcia-Roger E.M."/>
            <person name="Carmona M.J."/>
            <person name="Serra M."/>
            <person name="Gomez A."/>
        </authorList>
    </citation>
    <scope>NUCLEOTIDE SEQUENCE [LARGE SCALE GENOMIC DNA]</scope>
    <source>
        <strain evidence="3">HYR1</strain>
    </source>
</reference>
<protein>
    <submittedName>
        <fullName evidence="3">Dynamin family</fullName>
    </submittedName>
</protein>